<reference evidence="2 3" key="1">
    <citation type="submission" date="2018-09" db="EMBL/GenBank/DDBJ databases">
        <title>Genomic investigation of the strawberry pathogen Phytophthora fragariae indicates pathogenicity is determined by transcriptional variation in three key races.</title>
        <authorList>
            <person name="Adams T.M."/>
            <person name="Armitage A.D."/>
            <person name="Sobczyk M.K."/>
            <person name="Bates H.J."/>
            <person name="Dunwell J.M."/>
            <person name="Nellist C.F."/>
            <person name="Harrison R.J."/>
        </authorList>
    </citation>
    <scope>NUCLEOTIDE SEQUENCE [LARGE SCALE GENOMIC DNA]</scope>
    <source>
        <strain evidence="2 3">BC-23</strain>
    </source>
</reference>
<name>A0A6G0MT11_9STRA</name>
<gene>
    <name evidence="2" type="ORF">PF004_g24835</name>
</gene>
<dbReference type="Proteomes" id="UP000476176">
    <property type="component" value="Unassembled WGS sequence"/>
</dbReference>
<proteinExistence type="predicted"/>
<evidence type="ECO:0000313" key="3">
    <source>
        <dbReference type="Proteomes" id="UP000476176"/>
    </source>
</evidence>
<organism evidence="2 3">
    <name type="scientific">Phytophthora fragariae</name>
    <dbReference type="NCBI Taxonomy" id="53985"/>
    <lineage>
        <taxon>Eukaryota</taxon>
        <taxon>Sar</taxon>
        <taxon>Stramenopiles</taxon>
        <taxon>Oomycota</taxon>
        <taxon>Peronosporomycetes</taxon>
        <taxon>Peronosporales</taxon>
        <taxon>Peronosporaceae</taxon>
        <taxon>Phytophthora</taxon>
    </lineage>
</organism>
<dbReference type="EMBL" id="QXGC01002910">
    <property type="protein sequence ID" value="KAE9180461.1"/>
    <property type="molecule type" value="Genomic_DNA"/>
</dbReference>
<keyword evidence="1" id="KW-0732">Signal</keyword>
<dbReference type="AlphaFoldDB" id="A0A6G0MT11"/>
<accession>A0A6G0MT11</accession>
<protein>
    <submittedName>
        <fullName evidence="2">Uncharacterized protein</fullName>
    </submittedName>
</protein>
<evidence type="ECO:0000256" key="1">
    <source>
        <dbReference type="SAM" id="SignalP"/>
    </source>
</evidence>
<evidence type="ECO:0000313" key="2">
    <source>
        <dbReference type="EMBL" id="KAE9180461.1"/>
    </source>
</evidence>
<feature type="chain" id="PRO_5026019544" evidence="1">
    <location>
        <begin position="18"/>
        <end position="138"/>
    </location>
</feature>
<sequence length="138" mass="15817">MLWLVQYFFLLSPLARILLPKAFHNIGSVNIFVLDAGLCKICARFKSYFQNRNVFYVTASSLQVIQSAMEFAFGIIPFTYSSTVIRCLRIDSIELPKVRNFDSFRRANQVEVMGSCLMAQSYQRNAQSDCGWSLYSIV</sequence>
<comment type="caution">
    <text evidence="2">The sequence shown here is derived from an EMBL/GenBank/DDBJ whole genome shotgun (WGS) entry which is preliminary data.</text>
</comment>
<feature type="signal peptide" evidence="1">
    <location>
        <begin position="1"/>
        <end position="17"/>
    </location>
</feature>